<sequence length="189" mass="20231">MIKTNRFPVHRLAAVVAGAALAIGTPVAASASAGTGHFWGERGSWQQRDSSSKQSSGGGESCTIPSDADSDVLKTIEEVLDERDASSKVRLSAYEAAWVESHANNLDCGHSDSVGVFQQRPSAGWGSVDELTDVEYATNAYLDQAIPGEKNNPGRSAGQLAQSVQRSAYPDRYDEAEEKARDLMERAQD</sequence>
<dbReference type="OrthoDB" id="5171895at2"/>
<feature type="chain" id="PRO_5038633171" evidence="2">
    <location>
        <begin position="29"/>
        <end position="189"/>
    </location>
</feature>
<keyword evidence="4" id="KW-1185">Reference proteome</keyword>
<accession>A0A4R7J7W6</accession>
<dbReference type="Proteomes" id="UP000295371">
    <property type="component" value="Unassembled WGS sequence"/>
</dbReference>
<feature type="compositionally biased region" description="Low complexity" evidence="1">
    <location>
        <begin position="44"/>
        <end position="55"/>
    </location>
</feature>
<organism evidence="3 4">
    <name type="scientific">Naumannella halotolerans</name>
    <dbReference type="NCBI Taxonomy" id="993414"/>
    <lineage>
        <taxon>Bacteria</taxon>
        <taxon>Bacillati</taxon>
        <taxon>Actinomycetota</taxon>
        <taxon>Actinomycetes</taxon>
        <taxon>Propionibacteriales</taxon>
        <taxon>Propionibacteriaceae</taxon>
        <taxon>Naumannella</taxon>
    </lineage>
</organism>
<name>A0A4R7J7W6_9ACTN</name>
<proteinExistence type="predicted"/>
<feature type="region of interest" description="Disordered" evidence="1">
    <location>
        <begin position="145"/>
        <end position="189"/>
    </location>
</feature>
<reference evidence="3 4" key="1">
    <citation type="submission" date="2019-03" db="EMBL/GenBank/DDBJ databases">
        <title>Genomic Encyclopedia of Archaeal and Bacterial Type Strains, Phase II (KMG-II): from individual species to whole genera.</title>
        <authorList>
            <person name="Goeker M."/>
        </authorList>
    </citation>
    <scope>NUCLEOTIDE SEQUENCE [LARGE SCALE GENOMIC DNA]</scope>
    <source>
        <strain evidence="3 4">DSM 24323</strain>
    </source>
</reference>
<evidence type="ECO:0000313" key="3">
    <source>
        <dbReference type="EMBL" id="TDT33355.1"/>
    </source>
</evidence>
<feature type="region of interest" description="Disordered" evidence="1">
    <location>
        <begin position="38"/>
        <end position="68"/>
    </location>
</feature>
<gene>
    <name evidence="3" type="ORF">CLV29_0966</name>
</gene>
<dbReference type="RefSeq" id="WP_133753885.1">
    <property type="nucleotide sequence ID" value="NZ_CP171129.1"/>
</dbReference>
<dbReference type="AlphaFoldDB" id="A0A4R7J7W6"/>
<evidence type="ECO:0000256" key="2">
    <source>
        <dbReference type="SAM" id="SignalP"/>
    </source>
</evidence>
<feature type="compositionally biased region" description="Basic and acidic residues" evidence="1">
    <location>
        <begin position="169"/>
        <end position="189"/>
    </location>
</feature>
<keyword evidence="2" id="KW-0732">Signal</keyword>
<comment type="caution">
    <text evidence="3">The sequence shown here is derived from an EMBL/GenBank/DDBJ whole genome shotgun (WGS) entry which is preliminary data.</text>
</comment>
<evidence type="ECO:0000313" key="4">
    <source>
        <dbReference type="Proteomes" id="UP000295371"/>
    </source>
</evidence>
<dbReference type="EMBL" id="SOAW01000001">
    <property type="protein sequence ID" value="TDT33355.1"/>
    <property type="molecule type" value="Genomic_DNA"/>
</dbReference>
<protein>
    <submittedName>
        <fullName evidence="3">Uncharacterized protein</fullName>
    </submittedName>
</protein>
<feature type="signal peptide" evidence="2">
    <location>
        <begin position="1"/>
        <end position="28"/>
    </location>
</feature>
<evidence type="ECO:0000256" key="1">
    <source>
        <dbReference type="SAM" id="MobiDB-lite"/>
    </source>
</evidence>